<protein>
    <submittedName>
        <fullName evidence="1">Uncharacterized protein</fullName>
    </submittedName>
</protein>
<proteinExistence type="predicted"/>
<sequence length="110" mass="12609">GGAHWGEIFPHPDPERPETWEAWFQEMETMGGGRIFREARVRCCGRILAERQFDNEAARRYASGHLPQAPMALPVVGSLYLRLVSFFLRRLGGSLPEQESWPREEISTPK</sequence>
<dbReference type="AlphaFoldDB" id="A0A932FWW2"/>
<reference evidence="1" key="1">
    <citation type="submission" date="2020-07" db="EMBL/GenBank/DDBJ databases">
        <title>Huge and variable diversity of episymbiotic CPR bacteria and DPANN archaea in groundwater ecosystems.</title>
        <authorList>
            <person name="He C.Y."/>
            <person name="Keren R."/>
            <person name="Whittaker M."/>
            <person name="Farag I.F."/>
            <person name="Doudna J."/>
            <person name="Cate J.H.D."/>
            <person name="Banfield J.F."/>
        </authorList>
    </citation>
    <scope>NUCLEOTIDE SEQUENCE</scope>
    <source>
        <strain evidence="1">NC_groundwater_672_Ag_B-0.1um_62_36</strain>
    </source>
</reference>
<gene>
    <name evidence="1" type="ORF">HYY20_08605</name>
</gene>
<organism evidence="1 2">
    <name type="scientific">Tectimicrobiota bacterium</name>
    <dbReference type="NCBI Taxonomy" id="2528274"/>
    <lineage>
        <taxon>Bacteria</taxon>
        <taxon>Pseudomonadati</taxon>
        <taxon>Nitrospinota/Tectimicrobiota group</taxon>
        <taxon>Candidatus Tectimicrobiota</taxon>
    </lineage>
</organism>
<evidence type="ECO:0000313" key="2">
    <source>
        <dbReference type="Proteomes" id="UP000769766"/>
    </source>
</evidence>
<comment type="caution">
    <text evidence="1">The sequence shown here is derived from an EMBL/GenBank/DDBJ whole genome shotgun (WGS) entry which is preliminary data.</text>
</comment>
<accession>A0A932FWW2</accession>
<evidence type="ECO:0000313" key="1">
    <source>
        <dbReference type="EMBL" id="MBI2876928.1"/>
    </source>
</evidence>
<dbReference type="EMBL" id="JACPRF010000262">
    <property type="protein sequence ID" value="MBI2876928.1"/>
    <property type="molecule type" value="Genomic_DNA"/>
</dbReference>
<feature type="non-terminal residue" evidence="1">
    <location>
        <position position="1"/>
    </location>
</feature>
<dbReference type="Proteomes" id="UP000769766">
    <property type="component" value="Unassembled WGS sequence"/>
</dbReference>
<name>A0A932FWW2_UNCTE</name>